<dbReference type="InterPro" id="IPR013783">
    <property type="entry name" value="Ig-like_fold"/>
</dbReference>
<feature type="signal peptide" evidence="2">
    <location>
        <begin position="1"/>
        <end position="34"/>
    </location>
</feature>
<feature type="domain" description="LTD" evidence="4">
    <location>
        <begin position="774"/>
        <end position="887"/>
    </location>
</feature>
<dbReference type="EMBL" id="CP030032">
    <property type="protein sequence ID" value="AWV90683.1"/>
    <property type="molecule type" value="Genomic_DNA"/>
</dbReference>
<protein>
    <recommendedName>
        <fullName evidence="7">PKD domain-containing protein</fullName>
    </recommendedName>
</protein>
<dbReference type="PROSITE" id="PS51257">
    <property type="entry name" value="PROKAR_LIPOPROTEIN"/>
    <property type="match status" value="1"/>
</dbReference>
<dbReference type="OrthoDB" id="5430002at2"/>
<feature type="domain" description="PKD" evidence="3">
    <location>
        <begin position="153"/>
        <end position="238"/>
    </location>
</feature>
<evidence type="ECO:0000256" key="2">
    <source>
        <dbReference type="SAM" id="SignalP"/>
    </source>
</evidence>
<dbReference type="InterPro" id="IPR001322">
    <property type="entry name" value="Lamin_tail_dom"/>
</dbReference>
<dbReference type="InterPro" id="IPR022409">
    <property type="entry name" value="PKD/Chitinase_dom"/>
</dbReference>
<dbReference type="Gene3D" id="2.60.120.380">
    <property type="match status" value="1"/>
</dbReference>
<evidence type="ECO:0000313" key="5">
    <source>
        <dbReference type="EMBL" id="AWV90683.1"/>
    </source>
</evidence>
<feature type="domain" description="PKD" evidence="3">
    <location>
        <begin position="324"/>
        <end position="403"/>
    </location>
</feature>
<evidence type="ECO:0008006" key="7">
    <source>
        <dbReference type="Google" id="ProtNLM"/>
    </source>
</evidence>
<dbReference type="InterPro" id="IPR036415">
    <property type="entry name" value="Lamin_tail_dom_sf"/>
</dbReference>
<dbReference type="PANTHER" id="PTHR36842:SF1">
    <property type="entry name" value="PROTEIN TOLB"/>
    <property type="match status" value="1"/>
</dbReference>
<dbReference type="SUPFAM" id="SSF74853">
    <property type="entry name" value="Lamin A/C globular tail domain"/>
    <property type="match status" value="1"/>
</dbReference>
<dbReference type="PANTHER" id="PTHR36842">
    <property type="entry name" value="PROTEIN TOLB HOMOLOG"/>
    <property type="match status" value="1"/>
</dbReference>
<dbReference type="Proteomes" id="UP000249799">
    <property type="component" value="Chromosome"/>
</dbReference>
<evidence type="ECO:0000259" key="4">
    <source>
        <dbReference type="PROSITE" id="PS51841"/>
    </source>
</evidence>
<keyword evidence="6" id="KW-1185">Reference proteome</keyword>
<keyword evidence="2" id="KW-0732">Signal</keyword>
<proteinExistence type="predicted"/>
<evidence type="ECO:0000256" key="1">
    <source>
        <dbReference type="SAM" id="MobiDB-lite"/>
    </source>
</evidence>
<feature type="chain" id="PRO_5016437021" description="PKD domain-containing protein" evidence="2">
    <location>
        <begin position="35"/>
        <end position="1093"/>
    </location>
</feature>
<dbReference type="Pfam" id="PF18911">
    <property type="entry name" value="PKD_4"/>
    <property type="match status" value="7"/>
</dbReference>
<feature type="region of interest" description="Disordered" evidence="1">
    <location>
        <begin position="41"/>
        <end position="60"/>
    </location>
</feature>
<evidence type="ECO:0000313" key="6">
    <source>
        <dbReference type="Proteomes" id="UP000249799"/>
    </source>
</evidence>
<dbReference type="Pfam" id="PF00932">
    <property type="entry name" value="LTD"/>
    <property type="match status" value="1"/>
</dbReference>
<feature type="domain" description="PKD" evidence="3">
    <location>
        <begin position="409"/>
        <end position="489"/>
    </location>
</feature>
<dbReference type="KEGG" id="bsed:DN745_15715"/>
<sequence>MRLEMTMVPSKQFLYSGMSLLLALSLAASGCAEADVAVDEDAQSTNNVPSNNQPDTGRVDVPTPAPVASIEATPSTGIAPLQVAFSAQVSSGSGAYDYAWDFGDSQTSDAKSPSHLYETPGTFEATLVVTDRATSKISNTAKASIRVGDYDSPLVSASASPSRGAAPLSVSFTTTTTGGSTPYSYVWNFGDGTPASSAQAPSHEYTTPGTYTATVTVTDANGKTDSDQVEVEVETTAIFRVELTANHTSGLAPLSVTFASQIQGGESPYTYAWDFGDGATSTTSLPSHTFNTPGSYNVELTLTDANGAVATNTVSIEVQAPDALIVNPSASPDHGIAPLTVQFQGDASGGSGTLEYQWNFGDGQTSTEKNPRHIYVSAGSYTASLVVTDALGTTANGSVNIEAGSDLVPSASASASPQNGVAPLTVELFGNATGGDAPLSYKWTFGDGTPSVTTRNANHTYANPGSYTATFLVTDADGDTNSATVTINVRDNLTPSISANATPTSGHAPLDVAFSALAVSGDAPYSYQWTFGDGSGTSSRQNPSHQYTSAGSYTATVTVTDADGDTASDTVQISVSSNSVPAVSATVDSDTGVAPHTVQFSATGSGGDGTLSYEWIFGDSTPNASGAVVSHTYTTTGNYEAEVIVTDADGDTASATVPVLVTAGSPDLAVESFTATPNGRSLTYTIDIKNRGAVDSTAPFYITFYHDRASAPDFDSAIDGVGIVDGGDPTISAGETIRVTITFDDLPADTQDAYVWIDYLEDVADLDRSNNISGPVNYTIDAVMINEFMYDSPQTDEKTFIELRGTPGKDMTGYKLVSINGNGGAEIATFTFPQGTTIPADGFLVIGDGLGTNEDIVDPFADLQNGPDNLVLRDPSDVEIDAVGYGFFNGSEVFVGQGQPTYEAKEGYSLGRDGWKSTGDNRTDFVTWRIPTPGAPNELPLTNNADTCADAFLFSEGHRHGIFSIKGNLADGASNSFTSLAQTGAGVCEATGDTFGGRDQIYQFTVPSGKTGTVKVSFEDHSMQDLDLILTGAPCNSLDTGFEACVETAETSGVTEATYTLSSGDYYLVVLEDSVTPSNSTSLSYSIRVEMNF</sequence>
<gene>
    <name evidence="5" type="ORF">DN745_15715</name>
</gene>
<dbReference type="InterPro" id="IPR000601">
    <property type="entry name" value="PKD_dom"/>
</dbReference>
<dbReference type="SMART" id="SM00089">
    <property type="entry name" value="PKD"/>
    <property type="match status" value="7"/>
</dbReference>
<dbReference type="AlphaFoldDB" id="A0A2Z4FP07"/>
<feature type="compositionally biased region" description="Polar residues" evidence="1">
    <location>
        <begin position="43"/>
        <end position="55"/>
    </location>
</feature>
<organism evidence="5 6">
    <name type="scientific">Bradymonas sediminis</name>
    <dbReference type="NCBI Taxonomy" id="1548548"/>
    <lineage>
        <taxon>Bacteria</taxon>
        <taxon>Deltaproteobacteria</taxon>
        <taxon>Bradymonadales</taxon>
        <taxon>Bradymonadaceae</taxon>
        <taxon>Bradymonas</taxon>
    </lineage>
</organism>
<feature type="domain" description="PKD" evidence="3">
    <location>
        <begin position="66"/>
        <end position="147"/>
    </location>
</feature>
<dbReference type="PROSITE" id="PS50093">
    <property type="entry name" value="PKD"/>
    <property type="match status" value="7"/>
</dbReference>
<accession>A0A2Z4FP07</accession>
<dbReference type="CDD" id="cd00146">
    <property type="entry name" value="PKD"/>
    <property type="match status" value="7"/>
</dbReference>
<reference evidence="5 6" key="1">
    <citation type="submission" date="2018-06" db="EMBL/GenBank/DDBJ databases">
        <title>Lujinxingia sediminis gen. nov. sp. nov., a new facultative anaerobic member of the class Deltaproteobacteria, and proposal of Lujinxingaceae fam. nov.</title>
        <authorList>
            <person name="Guo L.-Y."/>
            <person name="Li C.-M."/>
            <person name="Wang S."/>
            <person name="Du Z.-J."/>
        </authorList>
    </citation>
    <scope>NUCLEOTIDE SEQUENCE [LARGE SCALE GENOMIC DNA]</scope>
    <source>
        <strain evidence="5 6">FA350</strain>
    </source>
</reference>
<name>A0A2Z4FP07_9DELT</name>
<dbReference type="InterPro" id="IPR035986">
    <property type="entry name" value="PKD_dom_sf"/>
</dbReference>
<evidence type="ECO:0000259" key="3">
    <source>
        <dbReference type="PROSITE" id="PS50093"/>
    </source>
</evidence>
<feature type="domain" description="PKD" evidence="3">
    <location>
        <begin position="239"/>
        <end position="325"/>
    </location>
</feature>
<dbReference type="Gene3D" id="2.60.40.10">
    <property type="entry name" value="Immunoglobulins"/>
    <property type="match status" value="8"/>
</dbReference>
<dbReference type="PROSITE" id="PS51841">
    <property type="entry name" value="LTD"/>
    <property type="match status" value="1"/>
</dbReference>
<dbReference type="SUPFAM" id="SSF49299">
    <property type="entry name" value="PKD domain"/>
    <property type="match status" value="7"/>
</dbReference>
<feature type="domain" description="PKD" evidence="3">
    <location>
        <begin position="581"/>
        <end position="666"/>
    </location>
</feature>
<feature type="domain" description="PKD" evidence="3">
    <location>
        <begin position="495"/>
        <end position="580"/>
    </location>
</feature>